<dbReference type="PROSITE" id="PS00070">
    <property type="entry name" value="ALDEHYDE_DEHYDR_CYS"/>
    <property type="match status" value="1"/>
</dbReference>
<dbReference type="Pfam" id="PF00171">
    <property type="entry name" value="Aldedh"/>
    <property type="match status" value="1"/>
</dbReference>
<keyword evidence="2 7" id="KW-0560">Oxidoreductase</keyword>
<dbReference type="EC" id="1.2.1.79" evidence="3"/>
<evidence type="ECO:0000256" key="7">
    <source>
        <dbReference type="RuleBase" id="RU003345"/>
    </source>
</evidence>
<feature type="active site" evidence="6">
    <location>
        <position position="252"/>
    </location>
</feature>
<dbReference type="InterPro" id="IPR016160">
    <property type="entry name" value="Ald_DH_CS_CYS"/>
</dbReference>
<dbReference type="AlphaFoldDB" id="A0A1S1JUT7"/>
<gene>
    <name evidence="9" type="ORF">BKG61_20170</name>
</gene>
<dbReference type="SUPFAM" id="SSF53720">
    <property type="entry name" value="ALDH-like"/>
    <property type="match status" value="1"/>
</dbReference>
<dbReference type="InterPro" id="IPR029510">
    <property type="entry name" value="Ald_DH_CS_GLU"/>
</dbReference>
<dbReference type="FunFam" id="3.40.605.10:FF:000001">
    <property type="entry name" value="Aldehyde dehydrogenase 1"/>
    <property type="match status" value="1"/>
</dbReference>
<dbReference type="PROSITE" id="PS50152">
    <property type="entry name" value="25A_SYNTH_3"/>
    <property type="match status" value="1"/>
</dbReference>
<dbReference type="Proteomes" id="UP000179636">
    <property type="component" value="Unassembled WGS sequence"/>
</dbReference>
<dbReference type="EMBL" id="MLHV01000020">
    <property type="protein sequence ID" value="OHT93682.1"/>
    <property type="molecule type" value="Genomic_DNA"/>
</dbReference>
<dbReference type="InterPro" id="IPR016161">
    <property type="entry name" value="Ald_DH/histidinol_DH"/>
</dbReference>
<dbReference type="STRING" id="1908205.BKG60_25585"/>
<dbReference type="Gene3D" id="3.40.309.10">
    <property type="entry name" value="Aldehyde Dehydrogenase, Chain A, domain 2"/>
    <property type="match status" value="1"/>
</dbReference>
<evidence type="ECO:0000313" key="9">
    <source>
        <dbReference type="EMBL" id="OHT93682.1"/>
    </source>
</evidence>
<evidence type="ECO:0000256" key="4">
    <source>
        <dbReference type="ARBA" id="ARBA00039663"/>
    </source>
</evidence>
<evidence type="ECO:0000259" key="8">
    <source>
        <dbReference type="Pfam" id="PF00171"/>
    </source>
</evidence>
<evidence type="ECO:0000256" key="5">
    <source>
        <dbReference type="ARBA" id="ARBA00048559"/>
    </source>
</evidence>
<comment type="caution">
    <text evidence="9">The sequence shown here is derived from an EMBL/GenBank/DDBJ whole genome shotgun (WGS) entry which is preliminary data.</text>
</comment>
<keyword evidence="10" id="KW-1185">Reference proteome</keyword>
<comment type="similarity">
    <text evidence="1 7">Belongs to the aldehyde dehydrogenase family.</text>
</comment>
<accession>A0A1S1JUT7</accession>
<dbReference type="GO" id="GO:0036243">
    <property type="term" value="F:succinate-semialdehyde dehydrogenase (NADP+) activity"/>
    <property type="evidence" value="ECO:0007669"/>
    <property type="project" value="UniProtKB-EC"/>
</dbReference>
<dbReference type="InterPro" id="IPR015590">
    <property type="entry name" value="Aldehyde_DH_dom"/>
</dbReference>
<dbReference type="PROSITE" id="PS00687">
    <property type="entry name" value="ALDEHYDE_DEHYDR_GLU"/>
    <property type="match status" value="1"/>
</dbReference>
<organism evidence="9 10">
    <name type="scientific">Mycobacterium syngnathidarum</name>
    <dbReference type="NCBI Taxonomy" id="1908205"/>
    <lineage>
        <taxon>Bacteria</taxon>
        <taxon>Bacillati</taxon>
        <taxon>Actinomycetota</taxon>
        <taxon>Actinomycetes</taxon>
        <taxon>Mycobacteriales</taxon>
        <taxon>Mycobacteriaceae</taxon>
        <taxon>Mycobacterium</taxon>
    </lineage>
</organism>
<proteinExistence type="inferred from homology"/>
<protein>
    <recommendedName>
        <fullName evidence="4">Putative succinate-semialdehyde dehydrogenase [NADP(+)] 2</fullName>
        <ecNumber evidence="3">1.2.1.79</ecNumber>
    </recommendedName>
</protein>
<dbReference type="InterPro" id="IPR016163">
    <property type="entry name" value="Ald_DH_C"/>
</dbReference>
<evidence type="ECO:0000256" key="6">
    <source>
        <dbReference type="PROSITE-ProRule" id="PRU10007"/>
    </source>
</evidence>
<evidence type="ECO:0000256" key="2">
    <source>
        <dbReference type="ARBA" id="ARBA00023002"/>
    </source>
</evidence>
<feature type="domain" description="Aldehyde dehydrogenase" evidence="8">
    <location>
        <begin position="22"/>
        <end position="475"/>
    </location>
</feature>
<sequence>MSVAVNVTSSWINGAPVTTAGATHQIIDPASGRPVAEYALATPADVDNAVDAARQAFPAWSKATPAERSAVLAKLAELADEHADQLIAEEVAQTGKPVRLATEFDVPGSIDNIDFFAGAARRLEGKASAEYSGDHTSSIRREAVGVVATITPWNYPLQMAVWKVIPALAAGCSVVIKPAEITPMTTLTLARLATEAGLPDGVFNVVTGGGADVGTALAGHRDVDVVTFTGSTVVGRKVMAAAAVHGHRTQLELGGKAPFVVFDDADLDAAIQGAVAGALINTGQDCTAATRAIVARDLYDDFVAGVAEVMSKIVVGDPHDPDTDLGPLISFAHRDKVAGMVARAPEQGGRVVTGGVIPDLPGAFYRPTLIADVAETSEVYRDEVFGPVLTVRPFADDDDAIRQANDTVYGLAASAWTRDVYRAQRASREINAGCVWINDHIPIISEMPHGGVGASGFGKDMSDYSFEEYLTIKHVMSDITGAAEKGWHRTVFAQR</sequence>
<comment type="catalytic activity">
    <reaction evidence="5">
        <text>succinate semialdehyde + NADP(+) + H2O = succinate + NADPH + 2 H(+)</text>
        <dbReference type="Rhea" id="RHEA:13213"/>
        <dbReference type="ChEBI" id="CHEBI:15377"/>
        <dbReference type="ChEBI" id="CHEBI:15378"/>
        <dbReference type="ChEBI" id="CHEBI:30031"/>
        <dbReference type="ChEBI" id="CHEBI:57706"/>
        <dbReference type="ChEBI" id="CHEBI:57783"/>
        <dbReference type="ChEBI" id="CHEBI:58349"/>
        <dbReference type="EC" id="1.2.1.79"/>
    </reaction>
</comment>
<name>A0A1S1JUT7_9MYCO</name>
<evidence type="ECO:0000256" key="1">
    <source>
        <dbReference type="ARBA" id="ARBA00009986"/>
    </source>
</evidence>
<dbReference type="NCBIfam" id="NF010000">
    <property type="entry name" value="PRK13473.1"/>
    <property type="match status" value="1"/>
</dbReference>
<dbReference type="PANTHER" id="PTHR11699">
    <property type="entry name" value="ALDEHYDE DEHYDROGENASE-RELATED"/>
    <property type="match status" value="1"/>
</dbReference>
<dbReference type="RefSeq" id="WP_070945998.1">
    <property type="nucleotide sequence ID" value="NZ_MLHV01000020.1"/>
</dbReference>
<dbReference type="Gene3D" id="3.40.605.10">
    <property type="entry name" value="Aldehyde Dehydrogenase, Chain A, domain 1"/>
    <property type="match status" value="1"/>
</dbReference>
<evidence type="ECO:0000313" key="10">
    <source>
        <dbReference type="Proteomes" id="UP000179636"/>
    </source>
</evidence>
<reference evidence="9 10" key="1">
    <citation type="submission" date="2016-10" db="EMBL/GenBank/DDBJ databases">
        <title>Evaluation of Human, Animal and Environmental Mycobacterium chelonae Isolates by Core Genome Phylogenomic Analysis, Targeted Gene Comparison, and Anti-microbial Susceptibility Patterns: A Tale of Mistaken Identities.</title>
        <authorList>
            <person name="Fogelson S.B."/>
            <person name="Camus A.C."/>
            <person name="Lorenz W."/>
            <person name="Vasireddy R."/>
            <person name="Vasireddy S."/>
            <person name="Smith T."/>
            <person name="Brown-Elliott B.A."/>
            <person name="Wallace R.J.Jr."/>
            <person name="Hasan N.A."/>
            <person name="Reischl U."/>
            <person name="Sanchez S."/>
        </authorList>
    </citation>
    <scope>NUCLEOTIDE SEQUENCE [LARGE SCALE GENOMIC DNA]</scope>
    <source>
        <strain evidence="9 10">24999</strain>
    </source>
</reference>
<evidence type="ECO:0000256" key="3">
    <source>
        <dbReference type="ARBA" id="ARBA00039122"/>
    </source>
</evidence>
<dbReference type="InterPro" id="IPR016162">
    <property type="entry name" value="Ald_DH_N"/>
</dbReference>
<dbReference type="FunFam" id="3.40.309.10:FF:000009">
    <property type="entry name" value="Aldehyde dehydrogenase A"/>
    <property type="match status" value="1"/>
</dbReference>